<keyword evidence="4" id="KW-1185">Reference proteome</keyword>
<dbReference type="EMBL" id="JAZGQL010000019">
    <property type="protein sequence ID" value="MEE6309801.1"/>
    <property type="molecule type" value="Genomic_DNA"/>
</dbReference>
<name>A0ABU7SIN8_9ACTN</name>
<organism evidence="3 4">
    <name type="scientific">Plantactinospora veratri</name>
    <dbReference type="NCBI Taxonomy" id="1436122"/>
    <lineage>
        <taxon>Bacteria</taxon>
        <taxon>Bacillati</taxon>
        <taxon>Actinomycetota</taxon>
        <taxon>Actinomycetes</taxon>
        <taxon>Micromonosporales</taxon>
        <taxon>Micromonosporaceae</taxon>
        <taxon>Plantactinospora</taxon>
    </lineage>
</organism>
<dbReference type="InterPro" id="IPR034660">
    <property type="entry name" value="DinB/YfiT-like"/>
</dbReference>
<feature type="domain" description="Mycothiol-dependent maleylpyruvate isomerase metal-binding" evidence="2">
    <location>
        <begin position="50"/>
        <end position="191"/>
    </location>
</feature>
<reference evidence="3 4" key="1">
    <citation type="submission" date="2024-01" db="EMBL/GenBank/DDBJ databases">
        <title>Genome insights into Plantactinospora veratri sp. nov.</title>
        <authorList>
            <person name="Wang L."/>
        </authorList>
    </citation>
    <scope>NUCLEOTIDE SEQUENCE [LARGE SCALE GENOMIC DNA]</scope>
    <source>
        <strain evidence="3 4">NEAU-FHS4</strain>
    </source>
</reference>
<evidence type="ECO:0000313" key="4">
    <source>
        <dbReference type="Proteomes" id="UP001339911"/>
    </source>
</evidence>
<dbReference type="GO" id="GO:0016853">
    <property type="term" value="F:isomerase activity"/>
    <property type="evidence" value="ECO:0007669"/>
    <property type="project" value="UniProtKB-KW"/>
</dbReference>
<gene>
    <name evidence="3" type="ORF">V1634_23485</name>
</gene>
<keyword evidence="3" id="KW-0413">Isomerase</keyword>
<evidence type="ECO:0000256" key="1">
    <source>
        <dbReference type="SAM" id="MobiDB-lite"/>
    </source>
</evidence>
<comment type="caution">
    <text evidence="3">The sequence shown here is derived from an EMBL/GenBank/DDBJ whole genome shotgun (WGS) entry which is preliminary data.</text>
</comment>
<dbReference type="InterPro" id="IPR024344">
    <property type="entry name" value="MDMPI_metal-binding"/>
</dbReference>
<dbReference type="SUPFAM" id="SSF109854">
    <property type="entry name" value="DinB/YfiT-like putative metalloenzymes"/>
    <property type="match status" value="1"/>
</dbReference>
<dbReference type="Gene3D" id="1.20.120.450">
    <property type="entry name" value="dinb family like domain"/>
    <property type="match status" value="1"/>
</dbReference>
<feature type="region of interest" description="Disordered" evidence="1">
    <location>
        <begin position="20"/>
        <end position="40"/>
    </location>
</feature>
<evidence type="ECO:0000259" key="2">
    <source>
        <dbReference type="Pfam" id="PF11716"/>
    </source>
</evidence>
<accession>A0ABU7SIN8</accession>
<sequence>MGSTGQRWLGRTEVGRLDGVDASRTARGEVPGVAGSEASRAAGPQRALGAAYDLVTATVVDLADADLLRPTRCRGWLVVDLLLHLVLDAQRALVTLASPAVGPADVDGVSYWLSPSDPDEGRHAAWVRRSAAAFDRPRGVVRLWTDTAPAAVRAAAAADPLGYVSTQGHVLAVPEFLATLVTEAVVHHLDLTVDLPDAPGPEPEGVAIAVATLDGLLSAEAIRPPDWSDTDYLLKGTGRLPLSPHDRLVLGEAAGWFPLLG</sequence>
<evidence type="ECO:0000313" key="3">
    <source>
        <dbReference type="EMBL" id="MEE6309801.1"/>
    </source>
</evidence>
<dbReference type="Proteomes" id="UP001339911">
    <property type="component" value="Unassembled WGS sequence"/>
</dbReference>
<dbReference type="Pfam" id="PF11716">
    <property type="entry name" value="MDMPI_N"/>
    <property type="match status" value="1"/>
</dbReference>
<protein>
    <submittedName>
        <fullName evidence="3">Maleylpyruvate isomerase N-terminal domain-containing protein</fullName>
    </submittedName>
</protein>
<proteinExistence type="predicted"/>